<feature type="transmembrane region" description="Helical" evidence="1">
    <location>
        <begin position="166"/>
        <end position="189"/>
    </location>
</feature>
<dbReference type="RefSeq" id="WP_345712760.1">
    <property type="nucleotide sequence ID" value="NZ_BAABIL010000357.1"/>
</dbReference>
<dbReference type="Pfam" id="PF19700">
    <property type="entry name" value="DUF6198"/>
    <property type="match status" value="1"/>
</dbReference>
<organism evidence="2 3">
    <name type="scientific">Kineococcus glutinatus</name>
    <dbReference type="NCBI Taxonomy" id="1070872"/>
    <lineage>
        <taxon>Bacteria</taxon>
        <taxon>Bacillati</taxon>
        <taxon>Actinomycetota</taxon>
        <taxon>Actinomycetes</taxon>
        <taxon>Kineosporiales</taxon>
        <taxon>Kineosporiaceae</taxon>
        <taxon>Kineococcus</taxon>
    </lineage>
</organism>
<name>A0ABP9I0I2_9ACTN</name>
<feature type="transmembrane region" description="Helical" evidence="1">
    <location>
        <begin position="21"/>
        <end position="42"/>
    </location>
</feature>
<evidence type="ECO:0000256" key="1">
    <source>
        <dbReference type="SAM" id="Phobius"/>
    </source>
</evidence>
<protein>
    <submittedName>
        <fullName evidence="2">Membrane protein</fullName>
    </submittedName>
</protein>
<dbReference type="PANTHER" id="PTHR40078">
    <property type="entry name" value="INTEGRAL MEMBRANE PROTEIN-RELATED"/>
    <property type="match status" value="1"/>
</dbReference>
<feature type="transmembrane region" description="Helical" evidence="1">
    <location>
        <begin position="87"/>
        <end position="106"/>
    </location>
</feature>
<gene>
    <name evidence="2" type="ORF">GCM10023225_23530</name>
</gene>
<reference evidence="3" key="1">
    <citation type="journal article" date="2019" name="Int. J. Syst. Evol. Microbiol.">
        <title>The Global Catalogue of Microorganisms (GCM) 10K type strain sequencing project: providing services to taxonomists for standard genome sequencing and annotation.</title>
        <authorList>
            <consortium name="The Broad Institute Genomics Platform"/>
            <consortium name="The Broad Institute Genome Sequencing Center for Infectious Disease"/>
            <person name="Wu L."/>
            <person name="Ma J."/>
        </authorList>
    </citation>
    <scope>NUCLEOTIDE SEQUENCE [LARGE SCALE GENOMIC DNA]</scope>
    <source>
        <strain evidence="3">JCM 18126</strain>
    </source>
</reference>
<dbReference type="InterPro" id="IPR038750">
    <property type="entry name" value="YczE/YyaS-like"/>
</dbReference>
<keyword evidence="1" id="KW-0472">Membrane</keyword>
<keyword evidence="3" id="KW-1185">Reference proteome</keyword>
<proteinExistence type="predicted"/>
<dbReference type="PANTHER" id="PTHR40078:SF1">
    <property type="entry name" value="INTEGRAL MEMBRANE PROTEIN"/>
    <property type="match status" value="1"/>
</dbReference>
<keyword evidence="1" id="KW-1133">Transmembrane helix</keyword>
<keyword evidence="1" id="KW-0812">Transmembrane</keyword>
<feature type="transmembrane region" description="Helical" evidence="1">
    <location>
        <begin position="112"/>
        <end position="134"/>
    </location>
</feature>
<evidence type="ECO:0000313" key="2">
    <source>
        <dbReference type="EMBL" id="GAA4983454.1"/>
    </source>
</evidence>
<dbReference type="Proteomes" id="UP001501195">
    <property type="component" value="Unassembled WGS sequence"/>
</dbReference>
<comment type="caution">
    <text evidence="2">The sequence shown here is derived from an EMBL/GenBank/DDBJ whole genome shotgun (WGS) entry which is preliminary data.</text>
</comment>
<sequence length="221" mass="22114">MPTTTALLLPLPADRLALRLAVLYGGLALFGASHGLMLLAGLGVPPWDVLHQGLSRTFGMQVGTWSIVVGALVLLLWLPLRQRPGLGTLSNVVAVGLGINATLAWVPAPTGWAGRGAFLVAGVLLAAVATGVYIGAGLGPGPRDGLSTGLAARGHSLRVVRTTVEVGVLAAGWLLGGTVGAGTLLFALAMGPLTHWAVPALRLAPRAPGGAAPGANYASAA</sequence>
<evidence type="ECO:0000313" key="3">
    <source>
        <dbReference type="Proteomes" id="UP001501195"/>
    </source>
</evidence>
<dbReference type="EMBL" id="BAABIL010000357">
    <property type="protein sequence ID" value="GAA4983454.1"/>
    <property type="molecule type" value="Genomic_DNA"/>
</dbReference>
<feature type="transmembrane region" description="Helical" evidence="1">
    <location>
        <begin position="62"/>
        <end position="80"/>
    </location>
</feature>
<accession>A0ABP9I0I2</accession>